<evidence type="ECO:0000256" key="1">
    <source>
        <dbReference type="SAM" id="MobiDB-lite"/>
    </source>
</evidence>
<feature type="region of interest" description="Disordered" evidence="1">
    <location>
        <begin position="317"/>
        <end position="378"/>
    </location>
</feature>
<feature type="region of interest" description="Disordered" evidence="1">
    <location>
        <begin position="245"/>
        <end position="270"/>
    </location>
</feature>
<dbReference type="PANTHER" id="PTHR34680:SF3">
    <property type="entry name" value="EXPRESSED PROTEIN"/>
    <property type="match status" value="1"/>
</dbReference>
<protein>
    <recommendedName>
        <fullName evidence="4">WRC domain-containing protein</fullName>
    </recommendedName>
</protein>
<reference evidence="2 3" key="1">
    <citation type="submission" date="2024-04" db="EMBL/GenBank/DDBJ databases">
        <title>The reference genome of an endangered Asteraceae, Deinandra increscens subsp. villosa, native to the Central Coast of California.</title>
        <authorList>
            <person name="Guilliams M."/>
            <person name="Hasenstab-Lehman K."/>
            <person name="Meyer R."/>
            <person name="Mcevoy S."/>
        </authorList>
    </citation>
    <scope>NUCLEOTIDE SEQUENCE [LARGE SCALE GENOMIC DNA]</scope>
    <source>
        <tissue evidence="2">Leaf</tissue>
    </source>
</reference>
<dbReference type="Proteomes" id="UP001408789">
    <property type="component" value="Unassembled WGS sequence"/>
</dbReference>
<name>A0AAP0H7U9_9ASTR</name>
<organism evidence="2 3">
    <name type="scientific">Deinandra increscens subsp. villosa</name>
    <dbReference type="NCBI Taxonomy" id="3103831"/>
    <lineage>
        <taxon>Eukaryota</taxon>
        <taxon>Viridiplantae</taxon>
        <taxon>Streptophyta</taxon>
        <taxon>Embryophyta</taxon>
        <taxon>Tracheophyta</taxon>
        <taxon>Spermatophyta</taxon>
        <taxon>Magnoliopsida</taxon>
        <taxon>eudicotyledons</taxon>
        <taxon>Gunneridae</taxon>
        <taxon>Pentapetalae</taxon>
        <taxon>asterids</taxon>
        <taxon>campanulids</taxon>
        <taxon>Asterales</taxon>
        <taxon>Asteraceae</taxon>
        <taxon>Asteroideae</taxon>
        <taxon>Heliantheae alliance</taxon>
        <taxon>Madieae</taxon>
        <taxon>Madiinae</taxon>
        <taxon>Deinandra</taxon>
    </lineage>
</organism>
<keyword evidence="3" id="KW-1185">Reference proteome</keyword>
<dbReference type="AlphaFoldDB" id="A0AAP0H7U9"/>
<evidence type="ECO:0000313" key="2">
    <source>
        <dbReference type="EMBL" id="KAK9076394.1"/>
    </source>
</evidence>
<dbReference type="PANTHER" id="PTHR34680">
    <property type="entry name" value="EXPRESSED PROTEIN"/>
    <property type="match status" value="1"/>
</dbReference>
<evidence type="ECO:0008006" key="4">
    <source>
        <dbReference type="Google" id="ProtNLM"/>
    </source>
</evidence>
<sequence>MRIRKNAKISTLFSTNTNLSNNGDESLLHRNLCQLNQSPWDIITFPSADSSSSSHQVTNSTSIFINLLLFFFSFVNQMYRNKKTHLKTVKICSLFALVSSLLFDDYEVYYDVNHAGNGRWVDSVRDFERFDLVDEVGRSIGFNASIMLTITSKFNSIFVYSICRKITLGENVASVKTFEDENDDLVDLEDDHKEVLGFEEGEMKEIREEMLLCDVEDEKGWQCGRVVTNGVTVCDRHIKKMQNDHAVWSTKKKSQPVREPVAETRARRTKKRASTSPYEFYYYSGFGPSWGKKRGPVGSSFSNAYNEPAEVAFDDDEIKNTGSTNGYTAVRKEEGTRFEPETSEVHPTHDDYDDNKKVKTGKKRGRKPMKARSLKSLM</sequence>
<accession>A0AAP0H7U9</accession>
<gene>
    <name evidence="2" type="ORF">SSX86_004728</name>
</gene>
<feature type="compositionally biased region" description="Basic and acidic residues" evidence="1">
    <location>
        <begin position="330"/>
        <end position="357"/>
    </location>
</feature>
<proteinExistence type="predicted"/>
<dbReference type="EMBL" id="JBCNJP010000007">
    <property type="protein sequence ID" value="KAK9076394.1"/>
    <property type="molecule type" value="Genomic_DNA"/>
</dbReference>
<evidence type="ECO:0000313" key="3">
    <source>
        <dbReference type="Proteomes" id="UP001408789"/>
    </source>
</evidence>
<feature type="compositionally biased region" description="Basic residues" evidence="1">
    <location>
        <begin position="358"/>
        <end position="378"/>
    </location>
</feature>
<comment type="caution">
    <text evidence="2">The sequence shown here is derived from an EMBL/GenBank/DDBJ whole genome shotgun (WGS) entry which is preliminary data.</text>
</comment>